<proteinExistence type="predicted"/>
<protein>
    <submittedName>
        <fullName evidence="1">Uncharacterized protein</fullName>
    </submittedName>
</protein>
<reference evidence="1" key="1">
    <citation type="journal article" date="2015" name="Nature">
        <title>Complex archaea that bridge the gap between prokaryotes and eukaryotes.</title>
        <authorList>
            <person name="Spang A."/>
            <person name="Saw J.H."/>
            <person name="Jorgensen S.L."/>
            <person name="Zaremba-Niedzwiedzka K."/>
            <person name="Martijn J."/>
            <person name="Lind A.E."/>
            <person name="van Eijk R."/>
            <person name="Schleper C."/>
            <person name="Guy L."/>
            <person name="Ettema T.J."/>
        </authorList>
    </citation>
    <scope>NUCLEOTIDE SEQUENCE</scope>
</reference>
<organism evidence="1">
    <name type="scientific">marine sediment metagenome</name>
    <dbReference type="NCBI Taxonomy" id="412755"/>
    <lineage>
        <taxon>unclassified sequences</taxon>
        <taxon>metagenomes</taxon>
        <taxon>ecological metagenomes</taxon>
    </lineage>
</organism>
<evidence type="ECO:0000313" key="1">
    <source>
        <dbReference type="EMBL" id="KKM07993.1"/>
    </source>
</evidence>
<comment type="caution">
    <text evidence="1">The sequence shown here is derived from an EMBL/GenBank/DDBJ whole genome shotgun (WGS) entry which is preliminary data.</text>
</comment>
<dbReference type="AlphaFoldDB" id="A0A0F9KA03"/>
<accession>A0A0F9KA03</accession>
<gene>
    <name evidence="1" type="ORF">LCGC14_1728380</name>
</gene>
<sequence>MEMRSGKPAKLFTDASVSGSWTALTEKDNTDSQPGIEITAVLFASGSWTTDKLASGSYGGIREDYPAYREAGQNVGLNGSGYYVSSVSGSYLQLRDADNDVIYERHSTGTSPIEGGAVVDLLQTPIVAQLPIQYWCANGTGADPGGGGGCIIRIWGNYK</sequence>
<name>A0A0F9KA03_9ZZZZ</name>
<dbReference type="EMBL" id="LAZR01015652">
    <property type="protein sequence ID" value="KKM07993.1"/>
    <property type="molecule type" value="Genomic_DNA"/>
</dbReference>